<organism evidence="1 2">
    <name type="scientific">Sphingomonas parapaucimobilis NBRC 15100</name>
    <dbReference type="NCBI Taxonomy" id="1219049"/>
    <lineage>
        <taxon>Bacteria</taxon>
        <taxon>Pseudomonadati</taxon>
        <taxon>Pseudomonadota</taxon>
        <taxon>Alphaproteobacteria</taxon>
        <taxon>Sphingomonadales</taxon>
        <taxon>Sphingomonadaceae</taxon>
        <taxon>Sphingomonas</taxon>
    </lineage>
</organism>
<sequence length="88" mass="9462">MDIAHTPAAERIARVLCGQRLSANAKGDSESASKLVDAQWRDHMADALAVLRTLREPDQAMADAGDPAIWEKMVLVAVEAAKPPKVTL</sequence>
<dbReference type="Proteomes" id="UP000032305">
    <property type="component" value="Unassembled WGS sequence"/>
</dbReference>
<protein>
    <submittedName>
        <fullName evidence="1">Uncharacterized protein</fullName>
    </submittedName>
</protein>
<dbReference type="EMBL" id="BBPI01000040">
    <property type="protein sequence ID" value="GAM00927.1"/>
    <property type="molecule type" value="Genomic_DNA"/>
</dbReference>
<reference evidence="1 2" key="1">
    <citation type="submission" date="2014-11" db="EMBL/GenBank/DDBJ databases">
        <title>Whole genome shotgun sequence of Sphingomonas parapaucimobilis NBRC 15100.</title>
        <authorList>
            <person name="Katano-Makiyama Y."/>
            <person name="Hosoyama A."/>
            <person name="Hashimoto M."/>
            <person name="Hosoyama Y."/>
            <person name="Noguchi M."/>
            <person name="Numata M."/>
            <person name="Tsuchikane K."/>
            <person name="Hirakata S."/>
            <person name="Uohara A."/>
            <person name="Shimodaira J."/>
            <person name="Ohji S."/>
            <person name="Ichikawa N."/>
            <person name="Kimura A."/>
            <person name="Yamazoe A."/>
            <person name="Fujita N."/>
        </authorList>
    </citation>
    <scope>NUCLEOTIDE SEQUENCE [LARGE SCALE GENOMIC DNA]</scope>
    <source>
        <strain evidence="1 2">NBRC 15100</strain>
    </source>
</reference>
<gene>
    <name evidence="1" type="ORF">SP5_040_00350</name>
</gene>
<dbReference type="AlphaFoldDB" id="A0A0A1W6X9"/>
<accession>A0A0A1W6X9</accession>
<proteinExistence type="predicted"/>
<evidence type="ECO:0000313" key="2">
    <source>
        <dbReference type="Proteomes" id="UP000032305"/>
    </source>
</evidence>
<name>A0A0A1W6X9_9SPHN</name>
<dbReference type="RefSeq" id="WP_042486719.1">
    <property type="nucleotide sequence ID" value="NZ_BBPI01000040.1"/>
</dbReference>
<dbReference type="eggNOG" id="ENOG50317SA">
    <property type="taxonomic scope" value="Bacteria"/>
</dbReference>
<comment type="caution">
    <text evidence="1">The sequence shown here is derived from an EMBL/GenBank/DDBJ whole genome shotgun (WGS) entry which is preliminary data.</text>
</comment>
<keyword evidence="2" id="KW-1185">Reference proteome</keyword>
<dbReference type="OrthoDB" id="7450571at2"/>
<dbReference type="GeneID" id="78487750"/>
<evidence type="ECO:0000313" key="1">
    <source>
        <dbReference type="EMBL" id="GAM00927.1"/>
    </source>
</evidence>